<dbReference type="Proteomes" id="UP000189733">
    <property type="component" value="Unassembled WGS sequence"/>
</dbReference>
<proteinExistence type="inferred from homology"/>
<feature type="transmembrane region" description="Helical" evidence="7">
    <location>
        <begin position="74"/>
        <end position="91"/>
    </location>
</feature>
<evidence type="ECO:0000313" key="8">
    <source>
        <dbReference type="EMBL" id="SKA64181.1"/>
    </source>
</evidence>
<dbReference type="Pfam" id="PF01914">
    <property type="entry name" value="MarC"/>
    <property type="match status" value="1"/>
</dbReference>
<protein>
    <recommendedName>
        <fullName evidence="7">UPF0056 membrane protein</fullName>
    </recommendedName>
</protein>
<evidence type="ECO:0000256" key="2">
    <source>
        <dbReference type="ARBA" id="ARBA00009784"/>
    </source>
</evidence>
<dbReference type="PANTHER" id="PTHR33508">
    <property type="entry name" value="UPF0056 MEMBRANE PROTEIN YHCE"/>
    <property type="match status" value="1"/>
</dbReference>
<keyword evidence="6 7" id="KW-0472">Membrane</keyword>
<comment type="subcellular location">
    <subcellularLocation>
        <location evidence="1 7">Cell membrane</location>
        <topology evidence="1 7">Multi-pass membrane protein</topology>
    </subcellularLocation>
</comment>
<dbReference type="STRING" id="1121442.SAMN02745702_00284"/>
<dbReference type="PANTHER" id="PTHR33508:SF1">
    <property type="entry name" value="UPF0056 MEMBRANE PROTEIN YHCE"/>
    <property type="match status" value="1"/>
</dbReference>
<dbReference type="InterPro" id="IPR002771">
    <property type="entry name" value="Multi_antbiot-R_MarC"/>
</dbReference>
<dbReference type="AlphaFoldDB" id="A0A1T4VHZ8"/>
<evidence type="ECO:0000256" key="7">
    <source>
        <dbReference type="RuleBase" id="RU362048"/>
    </source>
</evidence>
<reference evidence="8 9" key="1">
    <citation type="submission" date="2017-02" db="EMBL/GenBank/DDBJ databases">
        <authorList>
            <person name="Peterson S.W."/>
        </authorList>
    </citation>
    <scope>NUCLEOTIDE SEQUENCE [LARGE SCALE GENOMIC DNA]</scope>
    <source>
        <strain evidence="8 9">DSM 18034</strain>
    </source>
</reference>
<keyword evidence="3" id="KW-1003">Cell membrane</keyword>
<evidence type="ECO:0000256" key="5">
    <source>
        <dbReference type="ARBA" id="ARBA00022989"/>
    </source>
</evidence>
<keyword evidence="4 7" id="KW-0812">Transmembrane</keyword>
<feature type="transmembrane region" description="Helical" evidence="7">
    <location>
        <begin position="7"/>
        <end position="27"/>
    </location>
</feature>
<organism evidence="8 9">
    <name type="scientific">Desulfobaculum bizertense DSM 18034</name>
    <dbReference type="NCBI Taxonomy" id="1121442"/>
    <lineage>
        <taxon>Bacteria</taxon>
        <taxon>Pseudomonadati</taxon>
        <taxon>Thermodesulfobacteriota</taxon>
        <taxon>Desulfovibrionia</taxon>
        <taxon>Desulfovibrionales</taxon>
        <taxon>Desulfovibrionaceae</taxon>
        <taxon>Desulfobaculum</taxon>
    </lineage>
</organism>
<sequence>MEIYITNLIKFFFVLAPFFVLTMFLALTKGLDTSAQRKVAIRVTISNIVMCCLIFFFGNAIFKVLGITLDSFRIGAGALLFLSGVSLVQGAKGDTLNAESSPSDVSVVPLSIPVSIGPATVGVLMVMSASLDQFSDKLLSIFAICSSVCVLGILLYTASKIKDILGNNGIEILTKLSGLVLAALAAQIVFTGVKNFLA</sequence>
<evidence type="ECO:0000256" key="3">
    <source>
        <dbReference type="ARBA" id="ARBA00022475"/>
    </source>
</evidence>
<accession>A0A1T4VHZ8</accession>
<evidence type="ECO:0000256" key="4">
    <source>
        <dbReference type="ARBA" id="ARBA00022692"/>
    </source>
</evidence>
<evidence type="ECO:0000256" key="1">
    <source>
        <dbReference type="ARBA" id="ARBA00004651"/>
    </source>
</evidence>
<feature type="transmembrane region" description="Helical" evidence="7">
    <location>
        <begin position="138"/>
        <end position="158"/>
    </location>
</feature>
<evidence type="ECO:0000313" key="9">
    <source>
        <dbReference type="Proteomes" id="UP000189733"/>
    </source>
</evidence>
<keyword evidence="5 7" id="KW-1133">Transmembrane helix</keyword>
<feature type="transmembrane region" description="Helical" evidence="7">
    <location>
        <begin position="39"/>
        <end position="62"/>
    </location>
</feature>
<dbReference type="EMBL" id="FUYA01000001">
    <property type="protein sequence ID" value="SKA64181.1"/>
    <property type="molecule type" value="Genomic_DNA"/>
</dbReference>
<gene>
    <name evidence="8" type="ORF">SAMN02745702_00284</name>
</gene>
<dbReference type="NCBIfam" id="TIGR00427">
    <property type="entry name" value="NAAT family transporter"/>
    <property type="match status" value="1"/>
</dbReference>
<dbReference type="RefSeq" id="WP_078683604.1">
    <property type="nucleotide sequence ID" value="NZ_FUYA01000001.1"/>
</dbReference>
<comment type="similarity">
    <text evidence="2 7">Belongs to the UPF0056 (MarC) family.</text>
</comment>
<name>A0A1T4VHZ8_9BACT</name>
<feature type="transmembrane region" description="Helical" evidence="7">
    <location>
        <begin position="111"/>
        <end position="131"/>
    </location>
</feature>
<feature type="transmembrane region" description="Helical" evidence="7">
    <location>
        <begin position="178"/>
        <end position="197"/>
    </location>
</feature>
<keyword evidence="9" id="KW-1185">Reference proteome</keyword>
<evidence type="ECO:0000256" key="6">
    <source>
        <dbReference type="ARBA" id="ARBA00023136"/>
    </source>
</evidence>
<dbReference type="GO" id="GO:0005886">
    <property type="term" value="C:plasma membrane"/>
    <property type="evidence" value="ECO:0007669"/>
    <property type="project" value="UniProtKB-SubCell"/>
</dbReference>